<accession>A0A8G2ECT9</accession>
<dbReference type="AlphaFoldDB" id="A0A8G2ECT9"/>
<evidence type="ECO:0000313" key="3">
    <source>
        <dbReference type="EMBL" id="MBC5044549.1"/>
    </source>
</evidence>
<name>A0A8G2ECT9_9ENTR</name>
<evidence type="ECO:0000313" key="4">
    <source>
        <dbReference type="Proteomes" id="UP000646540"/>
    </source>
</evidence>
<dbReference type="EMBL" id="JACNQW010000002">
    <property type="protein sequence ID" value="MBC5044549.1"/>
    <property type="molecule type" value="Genomic_DNA"/>
</dbReference>
<reference evidence="3" key="1">
    <citation type="submission" date="2020-08" db="EMBL/GenBank/DDBJ databases">
        <title>Genomic evolution and epidemiology of Klebsiella pneumoniae from a major hospital in Beijing, China, over a fifteen-year period: dissemination of known and novel high-risk clones.</title>
        <authorList>
            <person name="Palmieri M."/>
        </authorList>
    </citation>
    <scope>NUCLEOTIDE SEQUENCE</scope>
    <source>
        <strain evidence="3">K7050</strain>
    </source>
</reference>
<protein>
    <recommendedName>
        <fullName evidence="2">ImpA C-terminal domain-containing protein</fullName>
    </recommendedName>
</protein>
<organism evidence="3 4">
    <name type="scientific">Klebsiella quasipneumoniae</name>
    <dbReference type="NCBI Taxonomy" id="1463165"/>
    <lineage>
        <taxon>Bacteria</taxon>
        <taxon>Pseudomonadati</taxon>
        <taxon>Pseudomonadota</taxon>
        <taxon>Gammaproteobacteria</taxon>
        <taxon>Enterobacterales</taxon>
        <taxon>Enterobacteriaceae</taxon>
        <taxon>Klebsiella/Raoultella group</taxon>
        <taxon>Klebsiella</taxon>
        <taxon>Klebsiella pneumoniae complex</taxon>
    </lineage>
</organism>
<feature type="region of interest" description="Disordered" evidence="1">
    <location>
        <begin position="99"/>
        <end position="123"/>
    </location>
</feature>
<sequence length="123" mass="13247">MPSSLPAEHLTGWAEGMRQLQRLAGQLNALDEQKGKHLTVSELKTAVFAIMQSLNRAVPLEEQLREVAALPAGQPWSAARGSLAELHLQQPIVENALLKRNQPASPPAALPETGEALMSEAVK</sequence>
<feature type="domain" description="ImpA C-terminal" evidence="2">
    <location>
        <begin position="5"/>
        <end position="80"/>
    </location>
</feature>
<dbReference type="Proteomes" id="UP000646540">
    <property type="component" value="Unassembled WGS sequence"/>
</dbReference>
<evidence type="ECO:0000256" key="1">
    <source>
        <dbReference type="SAM" id="MobiDB-lite"/>
    </source>
</evidence>
<proteinExistence type="predicted"/>
<comment type="caution">
    <text evidence="3">The sequence shown here is derived from an EMBL/GenBank/DDBJ whole genome shotgun (WGS) entry which is preliminary data.</text>
</comment>
<evidence type="ECO:0000259" key="2">
    <source>
        <dbReference type="Pfam" id="PF12486"/>
    </source>
</evidence>
<gene>
    <name evidence="3" type="ORF">H8L09_04085</name>
</gene>
<dbReference type="Pfam" id="PF12486">
    <property type="entry name" value="VasL"/>
    <property type="match status" value="1"/>
</dbReference>
<dbReference type="InterPro" id="IPR021069">
    <property type="entry name" value="ImpA_C"/>
</dbReference>